<keyword evidence="8 9" id="KW-0472">Membrane</keyword>
<dbReference type="PANTHER" id="PTHR10791">
    <property type="entry name" value="RAG1-ACTIVATING PROTEIN 1"/>
    <property type="match status" value="1"/>
</dbReference>
<feature type="transmembrane region" description="Helical" evidence="9">
    <location>
        <begin position="6"/>
        <end position="30"/>
    </location>
</feature>
<comment type="caution">
    <text evidence="10">The sequence shown here is derived from an EMBL/GenBank/DDBJ whole genome shotgun (WGS) entry which is preliminary data.</text>
</comment>
<evidence type="ECO:0000256" key="2">
    <source>
        <dbReference type="ARBA" id="ARBA00007809"/>
    </source>
</evidence>
<dbReference type="FunFam" id="1.20.1280.290:FF:000002">
    <property type="entry name" value="Bidirectional sugar transporter SWEET"/>
    <property type="match status" value="1"/>
</dbReference>
<dbReference type="AlphaFoldDB" id="A0AAD3XKA1"/>
<dbReference type="GO" id="GO:0005886">
    <property type="term" value="C:plasma membrane"/>
    <property type="evidence" value="ECO:0007669"/>
    <property type="project" value="UniProtKB-SubCell"/>
</dbReference>
<feature type="transmembrane region" description="Helical" evidence="9">
    <location>
        <begin position="188"/>
        <end position="209"/>
    </location>
</feature>
<dbReference type="InterPro" id="IPR004316">
    <property type="entry name" value="SWEET_rpt"/>
</dbReference>
<dbReference type="PANTHER" id="PTHR10791:SF142">
    <property type="entry name" value="BIDIRECTIONAL SUGAR TRANSPORTER SWEET16"/>
    <property type="match status" value="1"/>
</dbReference>
<dbReference type="GO" id="GO:0012505">
    <property type="term" value="C:endomembrane system"/>
    <property type="evidence" value="ECO:0007669"/>
    <property type="project" value="UniProtKB-SubCell"/>
</dbReference>
<organism evidence="10 11">
    <name type="scientific">Nepenthes gracilis</name>
    <name type="common">Slender pitcher plant</name>
    <dbReference type="NCBI Taxonomy" id="150966"/>
    <lineage>
        <taxon>Eukaryota</taxon>
        <taxon>Viridiplantae</taxon>
        <taxon>Streptophyta</taxon>
        <taxon>Embryophyta</taxon>
        <taxon>Tracheophyta</taxon>
        <taxon>Spermatophyta</taxon>
        <taxon>Magnoliopsida</taxon>
        <taxon>eudicotyledons</taxon>
        <taxon>Gunneridae</taxon>
        <taxon>Pentapetalae</taxon>
        <taxon>Caryophyllales</taxon>
        <taxon>Nepenthaceae</taxon>
        <taxon>Nepenthes</taxon>
    </lineage>
</organism>
<evidence type="ECO:0000256" key="9">
    <source>
        <dbReference type="RuleBase" id="RU910715"/>
    </source>
</evidence>
<feature type="transmembrane region" description="Helical" evidence="9">
    <location>
        <begin position="160"/>
        <end position="182"/>
    </location>
</feature>
<gene>
    <name evidence="10" type="ORF">Nepgr_009577</name>
</gene>
<evidence type="ECO:0000256" key="6">
    <source>
        <dbReference type="ARBA" id="ARBA00022737"/>
    </source>
</evidence>
<dbReference type="InterPro" id="IPR047664">
    <property type="entry name" value="SWEET"/>
</dbReference>
<evidence type="ECO:0000256" key="8">
    <source>
        <dbReference type="ARBA" id="ARBA00023136"/>
    </source>
</evidence>
<evidence type="ECO:0000256" key="3">
    <source>
        <dbReference type="ARBA" id="ARBA00022448"/>
    </source>
</evidence>
<keyword evidence="4 9" id="KW-0762">Sugar transport</keyword>
<keyword evidence="5 9" id="KW-0812">Transmembrane</keyword>
<feature type="transmembrane region" description="Helical" evidence="9">
    <location>
        <begin position="101"/>
        <end position="121"/>
    </location>
</feature>
<feature type="transmembrane region" description="Helical" evidence="9">
    <location>
        <begin position="42"/>
        <end position="60"/>
    </location>
</feature>
<comment type="function">
    <text evidence="9">Mediates both low-affinity uptake and efflux of sugar across the membrane.</text>
</comment>
<evidence type="ECO:0000256" key="5">
    <source>
        <dbReference type="ARBA" id="ARBA00022692"/>
    </source>
</evidence>
<keyword evidence="11" id="KW-1185">Reference proteome</keyword>
<dbReference type="GO" id="GO:0051119">
    <property type="term" value="F:sugar transmembrane transporter activity"/>
    <property type="evidence" value="ECO:0007669"/>
    <property type="project" value="InterPro"/>
</dbReference>
<dbReference type="EMBL" id="BSYO01000007">
    <property type="protein sequence ID" value="GMH07737.1"/>
    <property type="molecule type" value="Genomic_DNA"/>
</dbReference>
<dbReference type="FunFam" id="1.20.1280.290:FF:000001">
    <property type="entry name" value="Bidirectional sugar transporter SWEET"/>
    <property type="match status" value="1"/>
</dbReference>
<evidence type="ECO:0000313" key="10">
    <source>
        <dbReference type="EMBL" id="GMH07737.1"/>
    </source>
</evidence>
<dbReference type="Pfam" id="PF03083">
    <property type="entry name" value="MtN3_slv"/>
    <property type="match status" value="2"/>
</dbReference>
<evidence type="ECO:0000256" key="7">
    <source>
        <dbReference type="ARBA" id="ARBA00022989"/>
    </source>
</evidence>
<comment type="similarity">
    <text evidence="2 9">Belongs to the SWEET sugar transporter family.</text>
</comment>
<sequence>MASLSFIVGIIGNIVSILVFCSPIGTFWQVVKKKSTEGYQGLPYISTLLSTSLWTFYGLLKWPEGLLVVTVNGAGAILQFIYVALFLIFAPMDTKVKSIKLVAVLNVGFPASVVAAALFAIHGSPRLAFVGVLCAALTIGMYASPLSVMTTVIKTKSVEYMPFSLSFFLFLNAGVWTGYSILVRDYYIGVPNAIGFVLGSGQLILYAVYREKPSMTEEEDGSVGLVNAVIQMQSFQEEEGGDDEAGAKARNLIKFKSLPKPTVTRRPSGLPGVMKTLSLGPYDLQYINPLDLKGVGNWTAID</sequence>
<feature type="transmembrane region" description="Helical" evidence="9">
    <location>
        <begin position="66"/>
        <end position="89"/>
    </location>
</feature>
<dbReference type="Gene3D" id="1.20.1280.290">
    <property type="match status" value="2"/>
</dbReference>
<protein>
    <recommendedName>
        <fullName evidence="9">Bidirectional sugar transporter SWEET</fullName>
    </recommendedName>
</protein>
<evidence type="ECO:0000313" key="11">
    <source>
        <dbReference type="Proteomes" id="UP001279734"/>
    </source>
</evidence>
<keyword evidence="3 9" id="KW-0813">Transport</keyword>
<evidence type="ECO:0000256" key="4">
    <source>
        <dbReference type="ARBA" id="ARBA00022597"/>
    </source>
</evidence>
<name>A0AAD3XKA1_NEPGR</name>
<proteinExistence type="inferred from homology"/>
<evidence type="ECO:0000256" key="1">
    <source>
        <dbReference type="ARBA" id="ARBA00004127"/>
    </source>
</evidence>
<accession>A0AAD3XKA1</accession>
<reference evidence="10" key="1">
    <citation type="submission" date="2023-05" db="EMBL/GenBank/DDBJ databases">
        <title>Nepenthes gracilis genome sequencing.</title>
        <authorList>
            <person name="Fukushima K."/>
        </authorList>
    </citation>
    <scope>NUCLEOTIDE SEQUENCE</scope>
    <source>
        <strain evidence="10">SING2019-196</strain>
    </source>
</reference>
<keyword evidence="6" id="KW-0677">Repeat</keyword>
<comment type="subcellular location">
    <subcellularLocation>
        <location evidence="9">Cell membrane</location>
        <topology evidence="9">Multi-pass membrane protein</topology>
    </subcellularLocation>
    <subcellularLocation>
        <location evidence="1">Endomembrane system</location>
        <topology evidence="1">Multi-pass membrane protein</topology>
    </subcellularLocation>
</comment>
<keyword evidence="7 9" id="KW-1133">Transmembrane helix</keyword>
<feature type="transmembrane region" description="Helical" evidence="9">
    <location>
        <begin position="127"/>
        <end position="148"/>
    </location>
</feature>
<dbReference type="Proteomes" id="UP001279734">
    <property type="component" value="Unassembled WGS sequence"/>
</dbReference>
<dbReference type="GO" id="GO:0051260">
    <property type="term" value="P:protein homooligomerization"/>
    <property type="evidence" value="ECO:0007669"/>
    <property type="project" value="UniProtKB-ARBA"/>
</dbReference>